<dbReference type="Proteomes" id="UP000663846">
    <property type="component" value="Unassembled WGS sequence"/>
</dbReference>
<feature type="region of interest" description="Disordered" evidence="1">
    <location>
        <begin position="49"/>
        <end position="74"/>
    </location>
</feature>
<sequence length="74" mass="8078">SIPAGAVASYQTILATGGLRDDFPRAKLGSSWELVQALKPTFNATQSLAEWDSFDRETRRDEATSSENEESATQ</sequence>
<gene>
    <name evidence="2" type="ORF">RDB_LOCUS156632</name>
</gene>
<accession>A0A8H3BLX7</accession>
<feature type="compositionally biased region" description="Basic and acidic residues" evidence="1">
    <location>
        <begin position="53"/>
        <end position="63"/>
    </location>
</feature>
<dbReference type="EMBL" id="CAJMWS010000689">
    <property type="protein sequence ID" value="CAE6458911.1"/>
    <property type="molecule type" value="Genomic_DNA"/>
</dbReference>
<reference evidence="2" key="1">
    <citation type="submission" date="2021-01" db="EMBL/GenBank/DDBJ databases">
        <authorList>
            <person name="Kaushik A."/>
        </authorList>
    </citation>
    <scope>NUCLEOTIDE SEQUENCE</scope>
    <source>
        <strain evidence="2">AG1-1C</strain>
    </source>
</reference>
<evidence type="ECO:0000313" key="3">
    <source>
        <dbReference type="Proteomes" id="UP000663846"/>
    </source>
</evidence>
<evidence type="ECO:0000256" key="1">
    <source>
        <dbReference type="SAM" id="MobiDB-lite"/>
    </source>
</evidence>
<organism evidence="2 3">
    <name type="scientific">Rhizoctonia solani</name>
    <dbReference type="NCBI Taxonomy" id="456999"/>
    <lineage>
        <taxon>Eukaryota</taxon>
        <taxon>Fungi</taxon>
        <taxon>Dikarya</taxon>
        <taxon>Basidiomycota</taxon>
        <taxon>Agaricomycotina</taxon>
        <taxon>Agaricomycetes</taxon>
        <taxon>Cantharellales</taxon>
        <taxon>Ceratobasidiaceae</taxon>
        <taxon>Rhizoctonia</taxon>
    </lineage>
</organism>
<comment type="caution">
    <text evidence="2">The sequence shown here is derived from an EMBL/GenBank/DDBJ whole genome shotgun (WGS) entry which is preliminary data.</text>
</comment>
<dbReference type="AlphaFoldDB" id="A0A8H3BLX7"/>
<name>A0A8H3BLX7_9AGAM</name>
<proteinExistence type="predicted"/>
<protein>
    <submittedName>
        <fullName evidence="2">Uncharacterized protein</fullName>
    </submittedName>
</protein>
<feature type="non-terminal residue" evidence="2">
    <location>
        <position position="1"/>
    </location>
</feature>
<evidence type="ECO:0000313" key="2">
    <source>
        <dbReference type="EMBL" id="CAE6458911.1"/>
    </source>
</evidence>